<dbReference type="Pfam" id="PF05036">
    <property type="entry name" value="SPOR"/>
    <property type="match status" value="1"/>
</dbReference>
<evidence type="ECO:0000313" key="4">
    <source>
        <dbReference type="Proteomes" id="UP000177025"/>
    </source>
</evidence>
<name>A0A1F4UEF9_UNCW3</name>
<evidence type="ECO:0000313" key="3">
    <source>
        <dbReference type="EMBL" id="OGC43317.1"/>
    </source>
</evidence>
<accession>A0A1F4UEF9</accession>
<dbReference type="SUPFAM" id="SSF110997">
    <property type="entry name" value="Sporulation related repeat"/>
    <property type="match status" value="1"/>
</dbReference>
<dbReference type="EMBL" id="MEUM01000027">
    <property type="protein sequence ID" value="OGC43317.1"/>
    <property type="molecule type" value="Genomic_DNA"/>
</dbReference>
<reference evidence="3 4" key="1">
    <citation type="journal article" date="2016" name="Nat. Commun.">
        <title>Thousands of microbial genomes shed light on interconnected biogeochemical processes in an aquifer system.</title>
        <authorList>
            <person name="Anantharaman K."/>
            <person name="Brown C.T."/>
            <person name="Hug L.A."/>
            <person name="Sharon I."/>
            <person name="Castelle C.J."/>
            <person name="Probst A.J."/>
            <person name="Thomas B.C."/>
            <person name="Singh A."/>
            <person name="Wilkins M.J."/>
            <person name="Karaoz U."/>
            <person name="Brodie E.L."/>
            <person name="Williams K.H."/>
            <person name="Hubbard S.S."/>
            <person name="Banfield J.F."/>
        </authorList>
    </citation>
    <scope>NUCLEOTIDE SEQUENCE [LARGE SCALE GENOMIC DNA]</scope>
</reference>
<gene>
    <name evidence="3" type="ORF">A2Y85_05230</name>
</gene>
<protein>
    <recommendedName>
        <fullName evidence="2">SPOR domain-containing protein</fullName>
    </recommendedName>
</protein>
<sequence length="438" mass="50010">MIFGIKPLYLAVLSTLIYSLIISCNSSIFIGDSTIYQLDRLKTALYSRPINTPIDYVVDDYLYVLTRRQLIKINANTLKFADHLPLPYQFSYLLITPLYLGLVTSNEIVLVERKNLSYTASVGMEAGDYKPLIKDYVSLNLPGNRIIICRDRGNKSILLSIDAQTGEIKRKTTVNRITASYYSKTEKNFYFFDISKHLQIYDQDLRKKTSKNTGIVVSKTSPDPSGLIIEGNEYLSLMNYDGKIFDYQPVPSSSKTNINIMALIHDKRIILIDALTIRPMNISFNACWRDIIYINDPDFFIAIDTLQMFYLISIPTLETRPLPLKKPVPYISEPPVAVEPAVLWYIQVGAFASRDNAERLQQSLQQRDLPAMVEENDMFRVKIGGFTDKETARYFIEAANTTGWLVLQPKIKSTENIGFSLNSENYRFNDGIITKEQP</sequence>
<keyword evidence="1" id="KW-0812">Transmembrane</keyword>
<comment type="caution">
    <text evidence="3">The sequence shown here is derived from an EMBL/GenBank/DDBJ whole genome shotgun (WGS) entry which is preliminary data.</text>
</comment>
<proteinExistence type="predicted"/>
<dbReference type="InterPro" id="IPR036680">
    <property type="entry name" value="SPOR-like_sf"/>
</dbReference>
<dbReference type="Gene3D" id="3.30.70.1070">
    <property type="entry name" value="Sporulation related repeat"/>
    <property type="match status" value="1"/>
</dbReference>
<evidence type="ECO:0000259" key="2">
    <source>
        <dbReference type="PROSITE" id="PS51724"/>
    </source>
</evidence>
<dbReference type="GO" id="GO:0042834">
    <property type="term" value="F:peptidoglycan binding"/>
    <property type="evidence" value="ECO:0007669"/>
    <property type="project" value="InterPro"/>
</dbReference>
<organism evidence="3 4">
    <name type="scientific">candidate division WOR-3 bacterium RBG_13_43_14</name>
    <dbReference type="NCBI Taxonomy" id="1802590"/>
    <lineage>
        <taxon>Bacteria</taxon>
        <taxon>Bacteria division WOR-3</taxon>
    </lineage>
</organism>
<dbReference type="PROSITE" id="PS51724">
    <property type="entry name" value="SPOR"/>
    <property type="match status" value="1"/>
</dbReference>
<feature type="domain" description="SPOR" evidence="2">
    <location>
        <begin position="338"/>
        <end position="414"/>
    </location>
</feature>
<dbReference type="InterPro" id="IPR007730">
    <property type="entry name" value="SPOR-like_dom"/>
</dbReference>
<keyword evidence="1" id="KW-0472">Membrane</keyword>
<evidence type="ECO:0000256" key="1">
    <source>
        <dbReference type="SAM" id="Phobius"/>
    </source>
</evidence>
<feature type="transmembrane region" description="Helical" evidence="1">
    <location>
        <begin position="7"/>
        <end position="30"/>
    </location>
</feature>
<dbReference type="AlphaFoldDB" id="A0A1F4UEF9"/>
<dbReference type="PROSITE" id="PS51257">
    <property type="entry name" value="PROKAR_LIPOPROTEIN"/>
    <property type="match status" value="1"/>
</dbReference>
<dbReference type="Proteomes" id="UP000177025">
    <property type="component" value="Unassembled WGS sequence"/>
</dbReference>
<dbReference type="SUPFAM" id="SSF69304">
    <property type="entry name" value="Tricorn protease N-terminal domain"/>
    <property type="match status" value="1"/>
</dbReference>
<keyword evidence="1" id="KW-1133">Transmembrane helix</keyword>